<evidence type="ECO:0000256" key="9">
    <source>
        <dbReference type="ARBA" id="ARBA00023268"/>
    </source>
</evidence>
<keyword evidence="9 10" id="KW-0511">Multifunctional enzyme</keyword>
<dbReference type="InterPro" id="IPR006076">
    <property type="entry name" value="FAD-dep_OxRdtase"/>
</dbReference>
<dbReference type="InterPro" id="IPR047785">
    <property type="entry name" value="tRNA_MNMC2"/>
</dbReference>
<dbReference type="GO" id="GO:0016645">
    <property type="term" value="F:oxidoreductase activity, acting on the CH-NH group of donors"/>
    <property type="evidence" value="ECO:0007669"/>
    <property type="project" value="InterPro"/>
</dbReference>
<dbReference type="EC" id="2.1.1.61" evidence="10"/>
<sequence length="645" mass="71260">MMSNFANAAIKVRPARVELEDGKAYSPEFEDIYATRSGAYGQACHVFLSEGEIPNRWADKESFTILENGFGLGTNFLATLKAWRSDPHRCKHLNYVSLECFPVTEQEIQSLSAPEVSTEAKELAKQWPPCLPGYHTLSFDAERVRLILVFGDSMELSKKLSLSYDALFLDGFSPDKNQRMWDAELLRDLSRYAKEGATVTTWCTKGDVRRALTDAGFAVEKKKGFGRKRERLFALMTAKRTKHVLRPVNDVIVIGAGLAGANLAYSLTLQGKDVRVVDEGPVPGAGASALPWGILHPHFTRDDSPLSKLSREGFFMTRSRLRQLEVQSGESLFNELGCLQMAHKDAIYEDWLKAVEEGKPFDIPESYGRLLSREEASQIAGLKLNRGGWYFPMAGMVRAGAFCRALITMSRVPYRGNTAVCSIDKRGEKWQLIGEFGEVIDEAGNVVVCAATGSSHLLKEPHLGLDRLPGRITLLRDTDFGDLKCPVSGEGYVVHMEDGYCSVGATYELARTGPWTEQKAHLANLEKLNTLLVDHSPVVVTGAYCGVRASGPGRVPVVGAAVDESRWLSVFNRSEHQPQNAKFWENEGLWVLSGLGSRGLSMSALCSEILTSMMTGAPLPADSSLIKTLAPERYLRRQWKNGKIA</sequence>
<dbReference type="Gene3D" id="3.40.50.150">
    <property type="entry name" value="Vaccinia Virus protein VP39"/>
    <property type="match status" value="1"/>
</dbReference>
<keyword evidence="5 10" id="KW-0949">S-adenosyl-L-methionine</keyword>
<evidence type="ECO:0000256" key="3">
    <source>
        <dbReference type="ARBA" id="ARBA00022630"/>
    </source>
</evidence>
<evidence type="ECO:0000256" key="4">
    <source>
        <dbReference type="ARBA" id="ARBA00022679"/>
    </source>
</evidence>
<accession>A0A9D1IHF7</accession>
<feature type="domain" description="MnmC-like methyltransferase" evidence="12">
    <location>
        <begin position="115"/>
        <end position="236"/>
    </location>
</feature>
<dbReference type="SUPFAM" id="SSF51905">
    <property type="entry name" value="FAD/NAD(P)-binding domain"/>
    <property type="match status" value="1"/>
</dbReference>
<dbReference type="NCBIfam" id="TIGR03197">
    <property type="entry name" value="MnmC_Cterm"/>
    <property type="match status" value="1"/>
</dbReference>
<comment type="cofactor">
    <cofactor evidence="10">
        <name>FAD</name>
        <dbReference type="ChEBI" id="CHEBI:57692"/>
    </cofactor>
</comment>
<evidence type="ECO:0000256" key="10">
    <source>
        <dbReference type="HAMAP-Rule" id="MF_01102"/>
    </source>
</evidence>
<dbReference type="GO" id="GO:0050660">
    <property type="term" value="F:flavin adenine dinucleotide binding"/>
    <property type="evidence" value="ECO:0007669"/>
    <property type="project" value="UniProtKB-UniRule"/>
</dbReference>
<keyword evidence="4 10" id="KW-0808">Transferase</keyword>
<gene>
    <name evidence="10 13" type="primary">mnmC</name>
    <name evidence="13" type="ORF">IAC56_04915</name>
</gene>
<comment type="subcellular location">
    <subcellularLocation>
        <location evidence="10">Cytoplasm</location>
    </subcellularLocation>
</comment>
<reference evidence="13" key="1">
    <citation type="submission" date="2020-10" db="EMBL/GenBank/DDBJ databases">
        <authorList>
            <person name="Gilroy R."/>
        </authorList>
    </citation>
    <scope>NUCLEOTIDE SEQUENCE</scope>
    <source>
        <strain evidence="13">7463</strain>
    </source>
</reference>
<dbReference type="Proteomes" id="UP000824083">
    <property type="component" value="Unassembled WGS sequence"/>
</dbReference>
<dbReference type="GO" id="GO:0004808">
    <property type="term" value="F:tRNA (5-methylaminomethyl-2-thiouridylate)(34)-methyltransferase activity"/>
    <property type="evidence" value="ECO:0007669"/>
    <property type="project" value="UniProtKB-EC"/>
</dbReference>
<comment type="similarity">
    <text evidence="10">In the N-terminal section; belongs to the methyltransferase superfamily. tRNA (mnm(5)s(2)U34)-methyltransferase family.</text>
</comment>
<evidence type="ECO:0000256" key="5">
    <source>
        <dbReference type="ARBA" id="ARBA00022691"/>
    </source>
</evidence>
<evidence type="ECO:0000256" key="7">
    <source>
        <dbReference type="ARBA" id="ARBA00022827"/>
    </source>
</evidence>
<comment type="function">
    <text evidence="10">Catalyzes the last two steps in the biosynthesis of 5-methylaminomethyl-2-thiouridine (mnm(5)s(2)U) at the wobble position (U34) in tRNA. Catalyzes the FAD-dependent demodification of cmnm(5)s(2)U34 to nm(5)s(2)U34, followed by the transfer of a methyl group from S-adenosyl-L-methionine to nm(5)s(2)U34, to form mnm(5)s(2)U34.</text>
</comment>
<organism evidence="13 14">
    <name type="scientific">Candidatus Aphodousia faecigallinarum</name>
    <dbReference type="NCBI Taxonomy" id="2840677"/>
    <lineage>
        <taxon>Bacteria</taxon>
        <taxon>Pseudomonadati</taxon>
        <taxon>Pseudomonadota</taxon>
        <taxon>Betaproteobacteria</taxon>
        <taxon>Burkholderiales</taxon>
        <taxon>Sutterellaceae</taxon>
        <taxon>Sutterellaceae incertae sedis</taxon>
        <taxon>Candidatus Aphodousia</taxon>
    </lineage>
</organism>
<dbReference type="PANTHER" id="PTHR13847">
    <property type="entry name" value="SARCOSINE DEHYDROGENASE-RELATED"/>
    <property type="match status" value="1"/>
</dbReference>
<dbReference type="PANTHER" id="PTHR13847:SF283">
    <property type="entry name" value="TRNA 5-METHYLAMINOMETHYL-2-THIOURIDINE BIOSYNTHESIS BIFUNCTIONAL PROTEIN MNMC"/>
    <property type="match status" value="1"/>
</dbReference>
<feature type="region of interest" description="FAD-dependent cmnm(5)s(2)U34 oxidoreductase" evidence="10">
    <location>
        <begin position="254"/>
        <end position="645"/>
    </location>
</feature>
<evidence type="ECO:0000313" key="13">
    <source>
        <dbReference type="EMBL" id="HIU37595.1"/>
    </source>
</evidence>
<keyword evidence="8 10" id="KW-0560">Oxidoreductase</keyword>
<evidence type="ECO:0000256" key="6">
    <source>
        <dbReference type="ARBA" id="ARBA00022694"/>
    </source>
</evidence>
<dbReference type="Gene3D" id="3.50.50.60">
    <property type="entry name" value="FAD/NAD(P)-binding domain"/>
    <property type="match status" value="1"/>
</dbReference>
<evidence type="ECO:0000256" key="1">
    <source>
        <dbReference type="ARBA" id="ARBA00022490"/>
    </source>
</evidence>
<comment type="caution">
    <text evidence="13">The sequence shown here is derived from an EMBL/GenBank/DDBJ whole genome shotgun (WGS) entry which is preliminary data.</text>
</comment>
<dbReference type="InterPro" id="IPR017610">
    <property type="entry name" value="tRNA_S-uridine_synth_MnmC_C"/>
</dbReference>
<evidence type="ECO:0000256" key="2">
    <source>
        <dbReference type="ARBA" id="ARBA00022603"/>
    </source>
</evidence>
<dbReference type="InterPro" id="IPR036188">
    <property type="entry name" value="FAD/NAD-bd_sf"/>
</dbReference>
<dbReference type="HAMAP" id="MF_01102">
    <property type="entry name" value="MnmC"/>
    <property type="match status" value="1"/>
</dbReference>
<proteinExistence type="inferred from homology"/>
<dbReference type="AlphaFoldDB" id="A0A9D1IHF7"/>
<evidence type="ECO:0000256" key="8">
    <source>
        <dbReference type="ARBA" id="ARBA00023002"/>
    </source>
</evidence>
<reference evidence="13" key="2">
    <citation type="journal article" date="2021" name="PeerJ">
        <title>Extensive microbial diversity within the chicken gut microbiome revealed by metagenomics and culture.</title>
        <authorList>
            <person name="Gilroy R."/>
            <person name="Ravi A."/>
            <person name="Getino M."/>
            <person name="Pursley I."/>
            <person name="Horton D.L."/>
            <person name="Alikhan N.F."/>
            <person name="Baker D."/>
            <person name="Gharbi K."/>
            <person name="Hall N."/>
            <person name="Watson M."/>
            <person name="Adriaenssens E.M."/>
            <person name="Foster-Nyarko E."/>
            <person name="Jarju S."/>
            <person name="Secka A."/>
            <person name="Antonio M."/>
            <person name="Oren A."/>
            <person name="Chaudhuri R.R."/>
            <person name="La Ragione R."/>
            <person name="Hildebrand F."/>
            <person name="Pallen M.J."/>
        </authorList>
    </citation>
    <scope>NUCLEOTIDE SEQUENCE</scope>
    <source>
        <strain evidence="13">7463</strain>
    </source>
</reference>
<dbReference type="GO" id="GO:0002097">
    <property type="term" value="P:tRNA wobble base modification"/>
    <property type="evidence" value="ECO:0007669"/>
    <property type="project" value="UniProtKB-UniRule"/>
</dbReference>
<keyword evidence="1 10" id="KW-0963">Cytoplasm</keyword>
<keyword evidence="6 10" id="KW-0819">tRNA processing</keyword>
<keyword evidence="3 10" id="KW-0285">Flavoprotein</keyword>
<dbReference type="InterPro" id="IPR008471">
    <property type="entry name" value="MnmC-like_methylTransf"/>
</dbReference>
<feature type="region of interest" description="tRNA (mnm(5)s(2)U34)-methyltransferase" evidence="10">
    <location>
        <begin position="1"/>
        <end position="237"/>
    </location>
</feature>
<evidence type="ECO:0000313" key="14">
    <source>
        <dbReference type="Proteomes" id="UP000824083"/>
    </source>
</evidence>
<dbReference type="NCBIfam" id="NF033855">
    <property type="entry name" value="tRNA_MNMC2"/>
    <property type="match status" value="1"/>
</dbReference>
<keyword evidence="2 10" id="KW-0489">Methyltransferase</keyword>
<dbReference type="Gene3D" id="3.30.9.10">
    <property type="entry name" value="D-Amino Acid Oxidase, subunit A, domain 2"/>
    <property type="match status" value="1"/>
</dbReference>
<comment type="similarity">
    <text evidence="10">In the C-terminal section; belongs to the DAO family.</text>
</comment>
<comment type="catalytic activity">
    <reaction evidence="10">
        <text>5-aminomethyl-2-thiouridine(34) in tRNA + S-adenosyl-L-methionine = 5-methylaminomethyl-2-thiouridine(34) in tRNA + S-adenosyl-L-homocysteine + H(+)</text>
        <dbReference type="Rhea" id="RHEA:19569"/>
        <dbReference type="Rhea" id="RHEA-COMP:10195"/>
        <dbReference type="Rhea" id="RHEA-COMP:10197"/>
        <dbReference type="ChEBI" id="CHEBI:15378"/>
        <dbReference type="ChEBI" id="CHEBI:57856"/>
        <dbReference type="ChEBI" id="CHEBI:59789"/>
        <dbReference type="ChEBI" id="CHEBI:74454"/>
        <dbReference type="ChEBI" id="CHEBI:74455"/>
        <dbReference type="EC" id="2.1.1.61"/>
    </reaction>
</comment>
<dbReference type="Pfam" id="PF05430">
    <property type="entry name" value="Methyltransf_30"/>
    <property type="match status" value="1"/>
</dbReference>
<feature type="domain" description="FAD dependent oxidoreductase" evidence="11">
    <location>
        <begin position="250"/>
        <end position="612"/>
    </location>
</feature>
<dbReference type="EMBL" id="DVMY01000080">
    <property type="protein sequence ID" value="HIU37595.1"/>
    <property type="molecule type" value="Genomic_DNA"/>
</dbReference>
<dbReference type="Pfam" id="PF01266">
    <property type="entry name" value="DAO"/>
    <property type="match status" value="1"/>
</dbReference>
<protein>
    <recommendedName>
        <fullName evidence="10">tRNA 5-methylaminomethyl-2-thiouridine biosynthesis bifunctional protein MnmC</fullName>
        <shortName evidence="10">tRNA mnm(5)s(2)U biosynthesis bifunctional protein</shortName>
    </recommendedName>
    <domain>
        <recommendedName>
            <fullName evidence="10">tRNA (mnm(5)s(2)U34)-methyltransferase</fullName>
            <ecNumber evidence="10">2.1.1.61</ecNumber>
        </recommendedName>
    </domain>
    <domain>
        <recommendedName>
            <fullName evidence="10">FAD-dependent cmnm(5)s(2)U34 oxidoreductase</fullName>
            <ecNumber evidence="10">1.5.-.-</ecNumber>
        </recommendedName>
    </domain>
</protein>
<keyword evidence="7 10" id="KW-0274">FAD</keyword>
<dbReference type="InterPro" id="IPR029063">
    <property type="entry name" value="SAM-dependent_MTases_sf"/>
</dbReference>
<dbReference type="InterPro" id="IPR023032">
    <property type="entry name" value="tRNA_MAMT_biosynth_bifunc_MnmC"/>
</dbReference>
<dbReference type="GO" id="GO:0005737">
    <property type="term" value="C:cytoplasm"/>
    <property type="evidence" value="ECO:0007669"/>
    <property type="project" value="UniProtKB-SubCell"/>
</dbReference>
<dbReference type="EC" id="1.5.-.-" evidence="10"/>
<evidence type="ECO:0000259" key="11">
    <source>
        <dbReference type="Pfam" id="PF01266"/>
    </source>
</evidence>
<evidence type="ECO:0000259" key="12">
    <source>
        <dbReference type="Pfam" id="PF05430"/>
    </source>
</evidence>
<name>A0A9D1IHF7_9BURK</name>
<dbReference type="GO" id="GO:0032259">
    <property type="term" value="P:methylation"/>
    <property type="evidence" value="ECO:0007669"/>
    <property type="project" value="UniProtKB-KW"/>
</dbReference>